<accession>A0ABW1BEN8</accession>
<keyword evidence="1" id="KW-1133">Transmembrane helix</keyword>
<sequence length="182" mass="19061">MFKSGVGFLALFGFGWWLLGTSPWGGRTRPVLIGVGGVVTVGLMPAARRFLPAPAGGRSRPTVRRWFDRVNALQWLLSVAVVLLCRHLGVPLLLPPLVAVVVGPHFLPLAVVFEQPRPRVPAALSIAAGAVGATVRLTGGPDEGVRRAVGLTFALSLWGRGDLDGHGDAIHPRPGPGGAPRA</sequence>
<feature type="transmembrane region" description="Helical" evidence="1">
    <location>
        <begin position="72"/>
        <end position="89"/>
    </location>
</feature>
<comment type="caution">
    <text evidence="2">The sequence shown here is derived from an EMBL/GenBank/DDBJ whole genome shotgun (WGS) entry which is preliminary data.</text>
</comment>
<organism evidence="2 3">
    <name type="scientific">Streptomyces heilongjiangensis</name>
    <dbReference type="NCBI Taxonomy" id="945052"/>
    <lineage>
        <taxon>Bacteria</taxon>
        <taxon>Bacillati</taxon>
        <taxon>Actinomycetota</taxon>
        <taxon>Actinomycetes</taxon>
        <taxon>Kitasatosporales</taxon>
        <taxon>Streptomycetaceae</taxon>
        <taxon>Streptomyces</taxon>
    </lineage>
</organism>
<dbReference type="Proteomes" id="UP001596112">
    <property type="component" value="Unassembled WGS sequence"/>
</dbReference>
<dbReference type="RefSeq" id="WP_272171500.1">
    <property type="nucleotide sequence ID" value="NZ_JAQOSL010000031.1"/>
</dbReference>
<keyword evidence="1" id="KW-0472">Membrane</keyword>
<dbReference type="EMBL" id="JBHSNZ010000026">
    <property type="protein sequence ID" value="MFC5811662.1"/>
    <property type="molecule type" value="Genomic_DNA"/>
</dbReference>
<reference evidence="3" key="1">
    <citation type="journal article" date="2019" name="Int. J. Syst. Evol. Microbiol.">
        <title>The Global Catalogue of Microorganisms (GCM) 10K type strain sequencing project: providing services to taxonomists for standard genome sequencing and annotation.</title>
        <authorList>
            <consortium name="The Broad Institute Genomics Platform"/>
            <consortium name="The Broad Institute Genome Sequencing Center for Infectious Disease"/>
            <person name="Wu L."/>
            <person name="Ma J."/>
        </authorList>
    </citation>
    <scope>NUCLEOTIDE SEQUENCE [LARGE SCALE GENOMIC DNA]</scope>
    <source>
        <strain evidence="3">JCM 9918</strain>
    </source>
</reference>
<feature type="transmembrane region" description="Helical" evidence="1">
    <location>
        <begin position="95"/>
        <end position="113"/>
    </location>
</feature>
<keyword evidence="3" id="KW-1185">Reference proteome</keyword>
<feature type="transmembrane region" description="Helical" evidence="1">
    <location>
        <begin position="30"/>
        <end position="51"/>
    </location>
</feature>
<evidence type="ECO:0000313" key="3">
    <source>
        <dbReference type="Proteomes" id="UP001596112"/>
    </source>
</evidence>
<gene>
    <name evidence="2" type="ORF">ACFQGO_29860</name>
</gene>
<protein>
    <submittedName>
        <fullName evidence="2">Uncharacterized protein</fullName>
    </submittedName>
</protein>
<evidence type="ECO:0000256" key="1">
    <source>
        <dbReference type="SAM" id="Phobius"/>
    </source>
</evidence>
<proteinExistence type="predicted"/>
<keyword evidence="1" id="KW-0812">Transmembrane</keyword>
<name>A0ABW1BEN8_9ACTN</name>
<evidence type="ECO:0000313" key="2">
    <source>
        <dbReference type="EMBL" id="MFC5811662.1"/>
    </source>
</evidence>